<dbReference type="Gene3D" id="3.40.366.10">
    <property type="entry name" value="Malonyl-Coenzyme A Acyl Carrier Protein, domain 2"/>
    <property type="match status" value="1"/>
</dbReference>
<evidence type="ECO:0000256" key="3">
    <source>
        <dbReference type="ARBA" id="ARBA00022450"/>
    </source>
</evidence>
<dbReference type="InterPro" id="IPR050091">
    <property type="entry name" value="PKS_NRPS_Biosynth_Enz"/>
</dbReference>
<dbReference type="Pfam" id="PF00155">
    <property type="entry name" value="Aminotran_1_2"/>
    <property type="match status" value="1"/>
</dbReference>
<dbReference type="InterPro" id="IPR001227">
    <property type="entry name" value="Ac_transferase_dom_sf"/>
</dbReference>
<dbReference type="SMART" id="SM00827">
    <property type="entry name" value="PKS_AT"/>
    <property type="match status" value="1"/>
</dbReference>
<feature type="active site" description="Proton acceptor; for dehydratase activity" evidence="7">
    <location>
        <position position="292"/>
    </location>
</feature>
<keyword evidence="4" id="KW-0597">Phosphoprotein</keyword>
<evidence type="ECO:0000259" key="9">
    <source>
        <dbReference type="PROSITE" id="PS50075"/>
    </source>
</evidence>
<accession>A0A7S4GAK5</accession>
<dbReference type="InterPro" id="IPR020806">
    <property type="entry name" value="PKS_PP-bd"/>
</dbReference>
<dbReference type="PROSITE" id="PS50075">
    <property type="entry name" value="CARRIER"/>
    <property type="match status" value="1"/>
</dbReference>
<dbReference type="InterPro" id="IPR016035">
    <property type="entry name" value="Acyl_Trfase/lysoPLipase"/>
</dbReference>
<dbReference type="Pfam" id="PF21089">
    <property type="entry name" value="PKS_DH_N"/>
    <property type="match status" value="1"/>
</dbReference>
<dbReference type="SUPFAM" id="SSF47336">
    <property type="entry name" value="ACP-like"/>
    <property type="match status" value="1"/>
</dbReference>
<dbReference type="InterPro" id="IPR049552">
    <property type="entry name" value="PKS_DH_N"/>
</dbReference>
<dbReference type="Gene3D" id="3.90.1150.10">
    <property type="entry name" value="Aspartate Aminotransferase, domain 1"/>
    <property type="match status" value="1"/>
</dbReference>
<dbReference type="PROSITE" id="PS00599">
    <property type="entry name" value="AA_TRANSFER_CLASS_2"/>
    <property type="match status" value="1"/>
</dbReference>
<dbReference type="InterPro" id="IPR036291">
    <property type="entry name" value="NAD(P)-bd_dom_sf"/>
</dbReference>
<evidence type="ECO:0000256" key="2">
    <source>
        <dbReference type="ARBA" id="ARBA00008392"/>
    </source>
</evidence>
<dbReference type="Pfam" id="PF00550">
    <property type="entry name" value="PP-binding"/>
    <property type="match status" value="1"/>
</dbReference>
<dbReference type="InterPro" id="IPR049900">
    <property type="entry name" value="PKS_mFAS_DH"/>
</dbReference>
<dbReference type="GO" id="GO:0006633">
    <property type="term" value="P:fatty acid biosynthetic process"/>
    <property type="evidence" value="ECO:0007669"/>
    <property type="project" value="TreeGrafter"/>
</dbReference>
<dbReference type="PANTHER" id="PTHR43775:SF37">
    <property type="entry name" value="SI:DKEY-61P9.11"/>
    <property type="match status" value="1"/>
</dbReference>
<keyword evidence="6" id="KW-0663">Pyridoxal phosphate</keyword>
<dbReference type="InterPro" id="IPR014043">
    <property type="entry name" value="Acyl_transferase_dom"/>
</dbReference>
<dbReference type="Pfam" id="PF08659">
    <property type="entry name" value="KR"/>
    <property type="match status" value="1"/>
</dbReference>
<proteinExistence type="inferred from homology"/>
<dbReference type="Pfam" id="PF14765">
    <property type="entry name" value="PS-DH"/>
    <property type="match status" value="1"/>
</dbReference>
<evidence type="ECO:0000313" key="11">
    <source>
        <dbReference type="EMBL" id="CAE0830635.1"/>
    </source>
</evidence>
<dbReference type="GO" id="GO:0031177">
    <property type="term" value="F:phosphopantetheine binding"/>
    <property type="evidence" value="ECO:0007669"/>
    <property type="project" value="InterPro"/>
</dbReference>
<dbReference type="InterPro" id="IPR015421">
    <property type="entry name" value="PyrdxlP-dep_Trfase_major"/>
</dbReference>
<dbReference type="InterPro" id="IPR015422">
    <property type="entry name" value="PyrdxlP-dep_Trfase_small"/>
</dbReference>
<dbReference type="InterPro" id="IPR020807">
    <property type="entry name" value="PKS_DH"/>
</dbReference>
<dbReference type="InterPro" id="IPR036736">
    <property type="entry name" value="ACP-like_sf"/>
</dbReference>
<dbReference type="Gene3D" id="3.40.50.720">
    <property type="entry name" value="NAD(P)-binding Rossmann-like Domain"/>
    <property type="match status" value="1"/>
</dbReference>
<dbReference type="CDD" id="cd08955">
    <property type="entry name" value="KR_2_FAS_SDR_x"/>
    <property type="match status" value="1"/>
</dbReference>
<evidence type="ECO:0000256" key="5">
    <source>
        <dbReference type="ARBA" id="ARBA00022679"/>
    </source>
</evidence>
<comment type="cofactor">
    <cofactor evidence="1">
        <name>pyridoxal 5'-phosphate</name>
        <dbReference type="ChEBI" id="CHEBI:597326"/>
    </cofactor>
</comment>
<dbReference type="GO" id="GO:0044550">
    <property type="term" value="P:secondary metabolite biosynthetic process"/>
    <property type="evidence" value="ECO:0007669"/>
    <property type="project" value="UniProtKB-ARBA"/>
</dbReference>
<comment type="similarity">
    <text evidence="2">Belongs to the class-II pyridoxal-phosphate-dependent aminotransferase family.</text>
</comment>
<dbReference type="SUPFAM" id="SSF53383">
    <property type="entry name" value="PLP-dependent transferases"/>
    <property type="match status" value="1"/>
</dbReference>
<evidence type="ECO:0008006" key="12">
    <source>
        <dbReference type="Google" id="ProtNLM"/>
    </source>
</evidence>
<dbReference type="SUPFAM" id="SSF52151">
    <property type="entry name" value="FabD/lysophospholipase-like"/>
    <property type="match status" value="1"/>
</dbReference>
<feature type="active site" description="Proton donor; for dehydratase activity" evidence="7">
    <location>
        <position position="454"/>
    </location>
</feature>
<dbReference type="SUPFAM" id="SSF55048">
    <property type="entry name" value="Probable ACP-binding domain of malonyl-CoA ACP transacylase"/>
    <property type="match status" value="1"/>
</dbReference>
<evidence type="ECO:0000256" key="8">
    <source>
        <dbReference type="SAM" id="MobiDB-lite"/>
    </source>
</evidence>
<dbReference type="GO" id="GO:0030170">
    <property type="term" value="F:pyridoxal phosphate binding"/>
    <property type="evidence" value="ECO:0007669"/>
    <property type="project" value="InterPro"/>
</dbReference>
<dbReference type="Gene3D" id="3.40.640.10">
    <property type="entry name" value="Type I PLP-dependent aspartate aminotransferase-like (Major domain)"/>
    <property type="match status" value="1"/>
</dbReference>
<dbReference type="PROSITE" id="PS52019">
    <property type="entry name" value="PKS_MFAS_DH"/>
    <property type="match status" value="1"/>
</dbReference>
<dbReference type="InterPro" id="IPR057326">
    <property type="entry name" value="KR_dom"/>
</dbReference>
<feature type="region of interest" description="Disordered" evidence="8">
    <location>
        <begin position="1535"/>
        <end position="1560"/>
    </location>
</feature>
<feature type="domain" description="PKS/mFAS DH" evidence="10">
    <location>
        <begin position="260"/>
        <end position="539"/>
    </location>
</feature>
<protein>
    <recommendedName>
        <fullName evidence="12">Carrier domain-containing protein</fullName>
    </recommendedName>
</protein>
<feature type="domain" description="Carrier" evidence="9">
    <location>
        <begin position="1023"/>
        <end position="1100"/>
    </location>
</feature>
<dbReference type="SMART" id="SM00823">
    <property type="entry name" value="PKS_PP"/>
    <property type="match status" value="1"/>
</dbReference>
<dbReference type="EMBL" id="HBJA01121800">
    <property type="protein sequence ID" value="CAE0830635.1"/>
    <property type="molecule type" value="Transcribed_RNA"/>
</dbReference>
<dbReference type="Pfam" id="PF00698">
    <property type="entry name" value="Acyl_transf_1"/>
    <property type="match status" value="1"/>
</dbReference>
<dbReference type="InterPro" id="IPR009081">
    <property type="entry name" value="PP-bd_ACP"/>
</dbReference>
<reference evidence="11" key="1">
    <citation type="submission" date="2021-01" db="EMBL/GenBank/DDBJ databases">
        <authorList>
            <person name="Corre E."/>
            <person name="Pelletier E."/>
            <person name="Niang G."/>
            <person name="Scheremetjew M."/>
            <person name="Finn R."/>
            <person name="Kale V."/>
            <person name="Holt S."/>
            <person name="Cochrane G."/>
            <person name="Meng A."/>
            <person name="Brown T."/>
            <person name="Cohen L."/>
        </authorList>
    </citation>
    <scope>NUCLEOTIDE SEQUENCE</scope>
    <source>
        <strain evidence="11">CCMP1594</strain>
    </source>
</reference>
<dbReference type="PANTHER" id="PTHR43775">
    <property type="entry name" value="FATTY ACID SYNTHASE"/>
    <property type="match status" value="1"/>
</dbReference>
<dbReference type="SMART" id="SM00826">
    <property type="entry name" value="PKS_DH"/>
    <property type="match status" value="1"/>
</dbReference>
<dbReference type="InterPro" id="IPR042104">
    <property type="entry name" value="PKS_dehydratase_sf"/>
</dbReference>
<dbReference type="Gene3D" id="1.10.1200.10">
    <property type="entry name" value="ACP-like"/>
    <property type="match status" value="1"/>
</dbReference>
<dbReference type="CDD" id="cd06454">
    <property type="entry name" value="KBL_like"/>
    <property type="match status" value="1"/>
</dbReference>
<gene>
    <name evidence="11" type="ORF">EGYM00163_LOCUS41916</name>
</gene>
<name>A0A7S4GAK5_9EUGL</name>
<feature type="region of interest" description="N-terminal hotdog fold" evidence="7">
    <location>
        <begin position="260"/>
        <end position="384"/>
    </location>
</feature>
<dbReference type="SUPFAM" id="SSF51735">
    <property type="entry name" value="NAD(P)-binding Rossmann-fold domains"/>
    <property type="match status" value="2"/>
</dbReference>
<dbReference type="InterPro" id="IPR016036">
    <property type="entry name" value="Malonyl_transacylase_ACP-bd"/>
</dbReference>
<evidence type="ECO:0000256" key="4">
    <source>
        <dbReference type="ARBA" id="ARBA00022553"/>
    </source>
</evidence>
<dbReference type="GO" id="GO:0004312">
    <property type="term" value="F:fatty acid synthase activity"/>
    <property type="evidence" value="ECO:0007669"/>
    <property type="project" value="TreeGrafter"/>
</dbReference>
<evidence type="ECO:0000256" key="6">
    <source>
        <dbReference type="ARBA" id="ARBA00022898"/>
    </source>
</evidence>
<dbReference type="InterPro" id="IPR049551">
    <property type="entry name" value="PKS_DH_C"/>
</dbReference>
<feature type="region of interest" description="C-terminal hotdog fold" evidence="7">
    <location>
        <begin position="396"/>
        <end position="539"/>
    </location>
</feature>
<keyword evidence="5" id="KW-0808">Transferase</keyword>
<evidence type="ECO:0000256" key="1">
    <source>
        <dbReference type="ARBA" id="ARBA00001933"/>
    </source>
</evidence>
<dbReference type="InterPro" id="IPR015424">
    <property type="entry name" value="PyrdxlP-dep_Trfase"/>
</dbReference>
<dbReference type="InterPro" id="IPR013968">
    <property type="entry name" value="PKS_KR"/>
</dbReference>
<organism evidence="11">
    <name type="scientific">Eutreptiella gymnastica</name>
    <dbReference type="NCBI Taxonomy" id="73025"/>
    <lineage>
        <taxon>Eukaryota</taxon>
        <taxon>Discoba</taxon>
        <taxon>Euglenozoa</taxon>
        <taxon>Euglenida</taxon>
        <taxon>Spirocuta</taxon>
        <taxon>Euglenophyceae</taxon>
        <taxon>Eutreptiales</taxon>
        <taxon>Eutreptiaceae</taxon>
        <taxon>Eutreptiella</taxon>
    </lineage>
</organism>
<keyword evidence="3" id="KW-0596">Phosphopantetheine</keyword>
<evidence type="ECO:0000256" key="7">
    <source>
        <dbReference type="PROSITE-ProRule" id="PRU01363"/>
    </source>
</evidence>
<dbReference type="InterPro" id="IPR004839">
    <property type="entry name" value="Aminotransferase_I/II_large"/>
</dbReference>
<dbReference type="SMART" id="SM00822">
    <property type="entry name" value="PKS_KR"/>
    <property type="match status" value="1"/>
</dbReference>
<evidence type="ECO:0000259" key="10">
    <source>
        <dbReference type="PROSITE" id="PS52019"/>
    </source>
</evidence>
<dbReference type="InterPro" id="IPR001917">
    <property type="entry name" value="Aminotrans_II_pyridoxalP_BS"/>
</dbReference>
<sequence>MAKVLQAHGVEPEVVMGHSLGEIVASCIAGVMPLEEALLMLAERSRLMQEQPSGGVMVAVFAPEDEVRVALGSDAAVSIAAVNGPKLTVVAGPEAAVMNVVSAVGANHKRLEVSHAFHSPLMGGVAVELKKLLESVTMQAPQEGVRLISNVTGAAATAAVATPQYWADHLLNPVRFHQSMQTLVQEGVDVVIEVGPRPVLTNMAQRCLTSEQKQAITFLACANSQDKVDLLGLVALVSNYSRTDPRYRKQRISYKTEQPHALIHRTIVGRDGTPATFDVRIGRHLQAYFADHVVSNQVVFPAAGYIEMVCAAVQRRDGGSVVLENLRFERPLLLDPEDLDAPATHLVCEFDDTMSFKIYSHSTGHDAEAVMHMHGHTAPSGSKATVSWSEAAKRCTTPLDASDLYARLHDVGLQYGPQFQTLKQVWIGDGEAIGTLCASEGHWNEYDLAPSLIDGALQLASAAAISTGTELQMSVPVQVGQIVVHGSGARQLRAHVKIVHQDTKSGQIEADVTILDTSDTVVMFLERMCARRLASLGSAGADKTLFETAWEKAPAAAVTKGAERKWLLVAGDGSPIASRMATSLSSESVTSPAPTEAMIEGEAWDGIAVLSALEDAVPDMDVLGTVLQVTQAVVRKGVKTGGAMPRVVLVTQCTQAVDEDVEVRAAHAGLWGFARCARAEHRHLDMLCVDIPDVTDGSVDGLVTEMLVDVPSAEAEPDVVLRSSGRYVARLAPVSMAVEPSTFHKDATYIISGGLGGIGLVTARWMAEHGAGNLVLLSRSGSAAKGMEGEWEKLQSVPDVHVVAVACDVGVASDLKTKLDGVLKTLPEVRGVVHSAGVLDDAALLNLDMSKFEKVFKPKVDGAWNLHHYTADMKLDLFVMFSSVTAMWGTAGQGNYGAANAILDGLARMRRHSGLAATSIQWGPWAEVGMALTSGADLSSIERMGLRPVNISVGLNAMSALFSGVKAEVAVMRPVPKTLVKSLPNAMPHALPFFRAWLAQHSPAAKKAAGPGLAAEVVAMSDGDRREYVQKLVLASVQESMGIVPEADVSLVDQGLDSVAIVEFRNLLQTKLGGSVELALEAIMEDPTVNAITELTMKLMPTEVGAAAATSAVKAPSKDPNRFKDIDAIPEEMYKFEARPEYVGLKQGLAQMETTGKNVFFRPHQSITKNTTMIDGEEVITYSNYNYIGMAGVPFIVDSAKAAIDQYGTTVSASRVAGGEKPLHGELERALSDLLGVEDTIVMLGGHTTNVNTIGHLFGPDDIVLHDAFAHNSIVQGCLLSGSKRLAFPHNDFAALDQMLTGLRLQYNRALIIIEGIYSVDGDIPDLPAFIEVKKKHKALLMVDEAHSIGVLGKRGAGVGEYFGINPHDVDIWMGTLSKAFGSAGGYISGCRSLVEYLKYTSPGFVFSVGMSPPNAAAALASIKLMLKEPERVATCIARGAYFLELAQARGLDTGPSKDTPVVPIIVGNSFQCIRLSQDLMKNHQINVHPMVYPAVPEDGARLRFFITSVHTEEQLRRTADAVVTELTRIRAEDAAAAEAAEERAEHVAADGAPPEKASE</sequence>
<dbReference type="Gene3D" id="3.10.129.110">
    <property type="entry name" value="Polyketide synthase dehydratase"/>
    <property type="match status" value="1"/>
</dbReference>